<feature type="compositionally biased region" description="Low complexity" evidence="10">
    <location>
        <begin position="186"/>
        <end position="203"/>
    </location>
</feature>
<feature type="region of interest" description="Disordered" evidence="10">
    <location>
        <begin position="137"/>
        <end position="214"/>
    </location>
</feature>
<dbReference type="Pfam" id="PF21760">
    <property type="entry name" value="SecD_1st"/>
    <property type="match status" value="1"/>
</dbReference>
<dbReference type="EMBL" id="CP084204">
    <property type="protein sequence ID" value="UZX25044.1"/>
    <property type="molecule type" value="Genomic_DNA"/>
</dbReference>
<feature type="transmembrane region" description="Helical" evidence="9">
    <location>
        <begin position="384"/>
        <end position="404"/>
    </location>
</feature>
<comment type="subunit">
    <text evidence="9">Forms a complex with SecF. Part of the essential Sec protein translocation apparatus which comprises SecA, SecYEG and auxiliary proteins SecDF. Other proteins may also be involved.</text>
</comment>
<dbReference type="Pfam" id="PF02355">
    <property type="entry name" value="SecD_SecF_C"/>
    <property type="match status" value="1"/>
</dbReference>
<evidence type="ECO:0000256" key="7">
    <source>
        <dbReference type="ARBA" id="ARBA00023010"/>
    </source>
</evidence>
<reference evidence="12" key="1">
    <citation type="submission" date="2021-09" db="EMBL/GenBank/DDBJ databases">
        <title>Complete genome sequence and metabolic characterization of Streptomyces tanashiensis DSM 731 the producer of antibacterial Kalafungin and diverse secondary metabolites.</title>
        <authorList>
            <person name="Abbasi M.N."/>
            <person name="Anwar M.N."/>
            <person name="Alam K."/>
            <person name="Shoaib M."/>
            <person name="Lin Z."/>
            <person name="Hayat M."/>
            <person name="Ali M.I."/>
            <person name="Malik H.M.T."/>
            <person name="Ahmed I."/>
            <person name="Li A."/>
            <person name="Hailong Wang H."/>
            <person name="Zhang Y."/>
        </authorList>
    </citation>
    <scope>NUCLEOTIDE SEQUENCE</scope>
    <source>
        <strain evidence="12">Kala</strain>
    </source>
</reference>
<dbReference type="InterPro" id="IPR022646">
    <property type="entry name" value="SecD/SecF_CS"/>
</dbReference>
<comment type="similarity">
    <text evidence="9">Belongs to the SecD/SecF family. SecD subfamily.</text>
</comment>
<dbReference type="NCBIfam" id="TIGR01129">
    <property type="entry name" value="secD"/>
    <property type="match status" value="1"/>
</dbReference>
<keyword evidence="3 9" id="KW-1003">Cell membrane</keyword>
<feature type="compositionally biased region" description="Low complexity" evidence="10">
    <location>
        <begin position="137"/>
        <end position="161"/>
    </location>
</feature>
<dbReference type="SUPFAM" id="SSF82866">
    <property type="entry name" value="Multidrug efflux transporter AcrB transmembrane domain"/>
    <property type="match status" value="1"/>
</dbReference>
<feature type="region of interest" description="Disordered" evidence="10">
    <location>
        <begin position="558"/>
        <end position="582"/>
    </location>
</feature>
<dbReference type="InterPro" id="IPR048631">
    <property type="entry name" value="SecD_1st"/>
</dbReference>
<evidence type="ECO:0000256" key="10">
    <source>
        <dbReference type="SAM" id="MobiDB-lite"/>
    </source>
</evidence>
<feature type="transmembrane region" description="Helical" evidence="9">
    <location>
        <begin position="490"/>
        <end position="509"/>
    </location>
</feature>
<feature type="transmembrane region" description="Helical" evidence="9">
    <location>
        <begin position="441"/>
        <end position="462"/>
    </location>
</feature>
<dbReference type="Proteomes" id="UP001164506">
    <property type="component" value="Chromosome"/>
</dbReference>
<dbReference type="Pfam" id="PF22599">
    <property type="entry name" value="SecDF_P1_head"/>
    <property type="match status" value="1"/>
</dbReference>
<keyword evidence="4 9" id="KW-0812">Transmembrane</keyword>
<evidence type="ECO:0000313" key="13">
    <source>
        <dbReference type="Proteomes" id="UP001164506"/>
    </source>
</evidence>
<evidence type="ECO:0000256" key="6">
    <source>
        <dbReference type="ARBA" id="ARBA00022989"/>
    </source>
</evidence>
<sequence length="582" mass="60638">MAAPKKGRRPAGGQSRPGRALALILIAMVALTGGMFWSGHTTPRLGIDLAGGTSITLKAKAEPGQESAVNETNMNTAVGIIERRVNGLGVSEAEVQTQGAENIIVNIPRGTNEKQAREQVGTTAQLYFRPVLAVTSGAPAPAPSASSSASPKPSSSASSGATVGEKSATPTATASTQGRALTEALKAPSPTPTASSSAKPKATGTPQATPKPDAATAALEKKFTALNCLDPKQRTTAGQGVKASEPTVACGEDSPGVWSKYLLGPAEVDGKDVDDAKGMLDPQRGIWIVTMDFTDAGSKKFQSITGKLSQQADPQNRFAIVLDGDVVSAPSVRQTLTASAEISGNFNQQSAQDLGNILSYGALPLTFQTQSVDTVTAALGGDQLQAGLIAGAIGLGLVIIYLVVYYRGLSLIAILSLAVSALLTYVLMALLGPAIGFALNLPAVCGAIVAIGITADSFIVYFERIRDELREGRTLRPAVERAWPRARRTILVSDFVSFLAAAVLFIVTVGKVKGFAFTLGLTTLLDIVVVFLFTKPVMTLLARTKFFGNGHAWSGLDPKRLGAQPPLRRTRRAHAPVDAKEA</sequence>
<accession>A0ABY6R7Z7</accession>
<dbReference type="Gene3D" id="3.30.70.3220">
    <property type="match status" value="1"/>
</dbReference>
<feature type="compositionally biased region" description="Polar residues" evidence="10">
    <location>
        <begin position="168"/>
        <end position="179"/>
    </location>
</feature>
<evidence type="ECO:0000256" key="1">
    <source>
        <dbReference type="ARBA" id="ARBA00004651"/>
    </source>
</evidence>
<dbReference type="Gene3D" id="1.20.1640.10">
    <property type="entry name" value="Multidrug efflux transporter AcrB transmembrane domain"/>
    <property type="match status" value="1"/>
</dbReference>
<proteinExistence type="inferred from homology"/>
<feature type="transmembrane region" description="Helical" evidence="9">
    <location>
        <begin position="411"/>
        <end position="435"/>
    </location>
</feature>
<dbReference type="PANTHER" id="PTHR30081:SF1">
    <property type="entry name" value="PROTEIN TRANSLOCASE SUBUNIT SECD"/>
    <property type="match status" value="1"/>
</dbReference>
<keyword evidence="2 9" id="KW-0813">Transport</keyword>
<keyword evidence="5 9" id="KW-0653">Protein transport</keyword>
<dbReference type="HAMAP" id="MF_01463_B">
    <property type="entry name" value="SecD_B"/>
    <property type="match status" value="1"/>
</dbReference>
<comment type="subcellular location">
    <subcellularLocation>
        <location evidence="1 9">Cell membrane</location>
        <topology evidence="1 9">Multi-pass membrane protein</topology>
    </subcellularLocation>
</comment>
<name>A0ABY6R7Z7_9ACTN</name>
<dbReference type="Pfam" id="PF07549">
    <property type="entry name" value="Sec_GG"/>
    <property type="match status" value="1"/>
</dbReference>
<protein>
    <recommendedName>
        <fullName evidence="9">Protein translocase subunit SecD</fullName>
    </recommendedName>
</protein>
<dbReference type="RefSeq" id="WP_190103762.1">
    <property type="nucleotide sequence ID" value="NZ_BMUH01000006.1"/>
</dbReference>
<dbReference type="PANTHER" id="PTHR30081">
    <property type="entry name" value="PROTEIN-EXPORT MEMBRANE PROTEIN SEC"/>
    <property type="match status" value="1"/>
</dbReference>
<evidence type="ECO:0000313" key="12">
    <source>
        <dbReference type="EMBL" id="UZX25044.1"/>
    </source>
</evidence>
<keyword evidence="13" id="KW-1185">Reference proteome</keyword>
<dbReference type="NCBIfam" id="TIGR00916">
    <property type="entry name" value="2A0604s01"/>
    <property type="match status" value="1"/>
</dbReference>
<dbReference type="InterPro" id="IPR048634">
    <property type="entry name" value="SecD_SecF_C"/>
</dbReference>
<dbReference type="InterPro" id="IPR022813">
    <property type="entry name" value="SecD/SecF_arch_bac"/>
</dbReference>
<keyword evidence="8 9" id="KW-0472">Membrane</keyword>
<evidence type="ECO:0000256" key="5">
    <source>
        <dbReference type="ARBA" id="ARBA00022927"/>
    </source>
</evidence>
<evidence type="ECO:0000256" key="8">
    <source>
        <dbReference type="ARBA" id="ARBA00023136"/>
    </source>
</evidence>
<dbReference type="Gene3D" id="3.30.1360.200">
    <property type="match status" value="1"/>
</dbReference>
<feature type="transmembrane region" description="Helical" evidence="9">
    <location>
        <begin position="515"/>
        <end position="533"/>
    </location>
</feature>
<dbReference type="InterPro" id="IPR055344">
    <property type="entry name" value="SecD_SecF_C_bact"/>
</dbReference>
<dbReference type="InterPro" id="IPR054384">
    <property type="entry name" value="SecDF_P1_head"/>
</dbReference>
<dbReference type="GeneID" id="95604161"/>
<dbReference type="InterPro" id="IPR000731">
    <property type="entry name" value="SSD"/>
</dbReference>
<evidence type="ECO:0000256" key="3">
    <source>
        <dbReference type="ARBA" id="ARBA00022475"/>
    </source>
</evidence>
<organism evidence="12 13">
    <name type="scientific">Streptomyces tanashiensis</name>
    <dbReference type="NCBI Taxonomy" id="67367"/>
    <lineage>
        <taxon>Bacteria</taxon>
        <taxon>Bacillati</taxon>
        <taxon>Actinomycetota</taxon>
        <taxon>Actinomycetes</taxon>
        <taxon>Kitasatosporales</taxon>
        <taxon>Streptomycetaceae</taxon>
        <taxon>Streptomyces</taxon>
    </lineage>
</organism>
<gene>
    <name evidence="9 12" type="primary">secD</name>
    <name evidence="12" type="ORF">LDH80_31990</name>
</gene>
<evidence type="ECO:0000259" key="11">
    <source>
        <dbReference type="PROSITE" id="PS50156"/>
    </source>
</evidence>
<comment type="function">
    <text evidence="9">Part of the Sec protein translocase complex. Interacts with the SecYEG preprotein conducting channel. SecDF uses the proton motive force (PMF) to complete protein translocation after the ATP-dependent function of SecA.</text>
</comment>
<dbReference type="PROSITE" id="PS50156">
    <property type="entry name" value="SSD"/>
    <property type="match status" value="1"/>
</dbReference>
<evidence type="ECO:0000256" key="9">
    <source>
        <dbReference type="HAMAP-Rule" id="MF_01463"/>
    </source>
</evidence>
<evidence type="ECO:0000256" key="2">
    <source>
        <dbReference type="ARBA" id="ARBA00022448"/>
    </source>
</evidence>
<dbReference type="InterPro" id="IPR005791">
    <property type="entry name" value="SecD"/>
</dbReference>
<feature type="domain" description="SSD" evidence="11">
    <location>
        <begin position="409"/>
        <end position="540"/>
    </location>
</feature>
<evidence type="ECO:0000256" key="4">
    <source>
        <dbReference type="ARBA" id="ARBA00022692"/>
    </source>
</evidence>
<keyword evidence="6 9" id="KW-1133">Transmembrane helix</keyword>
<feature type="transmembrane region" description="Helical" evidence="9">
    <location>
        <begin position="20"/>
        <end position="39"/>
    </location>
</feature>
<keyword evidence="7 9" id="KW-0811">Translocation</keyword>